<organism evidence="8 9">
    <name type="scientific">Sinorhizobium saheli</name>
    <dbReference type="NCBI Taxonomy" id="36856"/>
    <lineage>
        <taxon>Bacteria</taxon>
        <taxon>Pseudomonadati</taxon>
        <taxon>Pseudomonadota</taxon>
        <taxon>Alphaproteobacteria</taxon>
        <taxon>Hyphomicrobiales</taxon>
        <taxon>Rhizobiaceae</taxon>
        <taxon>Sinorhizobium/Ensifer group</taxon>
        <taxon>Sinorhizobium</taxon>
    </lineage>
</organism>
<dbReference type="Gene3D" id="3.30.1490.70">
    <property type="match status" value="1"/>
</dbReference>
<evidence type="ECO:0000256" key="5">
    <source>
        <dbReference type="SAM" id="MobiDB-lite"/>
    </source>
</evidence>
<feature type="domain" description="ATP-dependent DNA ligase family profile" evidence="6">
    <location>
        <begin position="48"/>
        <end position="227"/>
    </location>
</feature>
<dbReference type="AlphaFoldDB" id="A0A178YPJ7"/>
<dbReference type="Pfam" id="PF04679">
    <property type="entry name" value="DNA_ligase_A_C"/>
    <property type="match status" value="1"/>
</dbReference>
<evidence type="ECO:0000256" key="2">
    <source>
        <dbReference type="ARBA" id="ARBA00012727"/>
    </source>
</evidence>
<dbReference type="EMBL" id="LNQB01000054">
    <property type="protein sequence ID" value="OAP49502.1"/>
    <property type="molecule type" value="Genomic_DNA"/>
</dbReference>
<dbReference type="GO" id="GO:0006281">
    <property type="term" value="P:DNA repair"/>
    <property type="evidence" value="ECO:0007669"/>
    <property type="project" value="InterPro"/>
</dbReference>
<dbReference type="InterPro" id="IPR012340">
    <property type="entry name" value="NA-bd_OB-fold"/>
</dbReference>
<dbReference type="RefSeq" id="WP_066869321.1">
    <property type="nucleotide sequence ID" value="NZ_LNQB01000054.1"/>
</dbReference>
<sequence length="358" mass="39247">MASSERGRSPKEPGSSRPPSKASRGNGFALPVSTAPMEARTEAELPGGGAWQYEPKWDGFRCLAFKSGDEVDLRAKSGKPLGRFFPEVVALLRELDAAQFVVDGELVIDVDGRLSFDALQMRLHPAASRVRKLAKETPAKLILFDMLVGTDGAVLTGEPLIARRAALEAFAAGNAVAGKLELSPFTPDRHEAGRWLTSWQVGATDGVVAKQRHGPYACGERAMVKVKRLKTADCVVGGFRYESNSSEVGSLLLGLYDADGTLNHVGFTATISDKERPALTERLEALREPPGFTGKAPGGPSRWGSERSGEWEPVRPELVVEVRFDHVSNRRFRHGTKLMRWRPDKDPRQCTYEQIEPR</sequence>
<dbReference type="PANTHER" id="PTHR45674:SF4">
    <property type="entry name" value="DNA LIGASE 1"/>
    <property type="match status" value="1"/>
</dbReference>
<dbReference type="GO" id="GO:0003910">
    <property type="term" value="F:DNA ligase (ATP) activity"/>
    <property type="evidence" value="ECO:0007669"/>
    <property type="project" value="UniProtKB-EC"/>
</dbReference>
<dbReference type="SUPFAM" id="SSF50249">
    <property type="entry name" value="Nucleic acid-binding proteins"/>
    <property type="match status" value="1"/>
</dbReference>
<dbReference type="Gene3D" id="3.30.470.30">
    <property type="entry name" value="DNA ligase/mRNA capping enzyme"/>
    <property type="match status" value="1"/>
</dbReference>
<reference evidence="8 9" key="1">
    <citation type="submission" date="2015-11" db="EMBL/GenBank/DDBJ databases">
        <title>Ensifer anhuiense sp. nov., an effective nitrogen fixation bacterium with Glycine soja.</title>
        <authorList>
            <person name="Yan H."/>
            <person name="Chen W."/>
        </authorList>
    </citation>
    <scope>NUCLEOTIDE SEQUENCE [LARGE SCALE GENOMIC DNA]</scope>
    <source>
        <strain evidence="8 9">LMG 7837</strain>
    </source>
</reference>
<feature type="domain" description="DNA ligase ATP-dependent C-terminal" evidence="7">
    <location>
        <begin position="246"/>
        <end position="345"/>
    </location>
</feature>
<dbReference type="GO" id="GO:0006310">
    <property type="term" value="P:DNA recombination"/>
    <property type="evidence" value="ECO:0007669"/>
    <property type="project" value="InterPro"/>
</dbReference>
<proteinExistence type="inferred from homology"/>
<dbReference type="CDD" id="cd07905">
    <property type="entry name" value="Adenylation_DNA_ligase_LigC"/>
    <property type="match status" value="1"/>
</dbReference>
<accession>A0A178YPJ7</accession>
<keyword evidence="9" id="KW-1185">Reference proteome</keyword>
<dbReference type="InterPro" id="IPR044119">
    <property type="entry name" value="Adenylation_LigC-like"/>
</dbReference>
<evidence type="ECO:0000313" key="8">
    <source>
        <dbReference type="EMBL" id="OAP49502.1"/>
    </source>
</evidence>
<comment type="similarity">
    <text evidence="1">Belongs to the ATP-dependent DNA ligase family.</text>
</comment>
<dbReference type="CDD" id="cd07970">
    <property type="entry name" value="OBF_DNA_ligase_LigC"/>
    <property type="match status" value="1"/>
</dbReference>
<feature type="region of interest" description="Disordered" evidence="5">
    <location>
        <begin position="1"/>
        <end position="39"/>
    </location>
</feature>
<evidence type="ECO:0000259" key="6">
    <source>
        <dbReference type="Pfam" id="PF01068"/>
    </source>
</evidence>
<evidence type="ECO:0000259" key="7">
    <source>
        <dbReference type="Pfam" id="PF04679"/>
    </source>
</evidence>
<dbReference type="InterPro" id="IPR012309">
    <property type="entry name" value="DNA_ligase_ATP-dep_C"/>
</dbReference>
<comment type="catalytic activity">
    <reaction evidence="4">
        <text>ATP + (deoxyribonucleotide)n-3'-hydroxyl + 5'-phospho-(deoxyribonucleotide)m = (deoxyribonucleotide)n+m + AMP + diphosphate.</text>
        <dbReference type="EC" id="6.5.1.1"/>
    </reaction>
</comment>
<dbReference type="InterPro" id="IPR050191">
    <property type="entry name" value="ATP-dep_DNA_ligase"/>
</dbReference>
<dbReference type="InterPro" id="IPR044117">
    <property type="entry name" value="OBF_LigC-like"/>
</dbReference>
<dbReference type="STRING" id="36856.ATB98_16585"/>
<dbReference type="Gene3D" id="2.40.50.140">
    <property type="entry name" value="Nucleic acid-binding proteins"/>
    <property type="match status" value="1"/>
</dbReference>
<feature type="region of interest" description="Disordered" evidence="5">
    <location>
        <begin position="288"/>
        <end position="310"/>
    </location>
</feature>
<gene>
    <name evidence="8" type="ORF">ATB98_16585</name>
</gene>
<keyword evidence="3 8" id="KW-0436">Ligase</keyword>
<dbReference type="OrthoDB" id="9770771at2"/>
<comment type="caution">
    <text evidence="8">The sequence shown here is derived from an EMBL/GenBank/DDBJ whole genome shotgun (WGS) entry which is preliminary data.</text>
</comment>
<dbReference type="GO" id="GO:0005524">
    <property type="term" value="F:ATP binding"/>
    <property type="evidence" value="ECO:0007669"/>
    <property type="project" value="InterPro"/>
</dbReference>
<dbReference type="SUPFAM" id="SSF56091">
    <property type="entry name" value="DNA ligase/mRNA capping enzyme, catalytic domain"/>
    <property type="match status" value="1"/>
</dbReference>
<dbReference type="PANTHER" id="PTHR45674">
    <property type="entry name" value="DNA LIGASE 1/3 FAMILY MEMBER"/>
    <property type="match status" value="1"/>
</dbReference>
<dbReference type="Pfam" id="PF01068">
    <property type="entry name" value="DNA_ligase_A_M"/>
    <property type="match status" value="1"/>
</dbReference>
<dbReference type="EC" id="6.5.1.1" evidence="2"/>
<dbReference type="NCBIfam" id="NF006078">
    <property type="entry name" value="PRK08224.1"/>
    <property type="match status" value="1"/>
</dbReference>
<protein>
    <recommendedName>
        <fullName evidence="2">DNA ligase (ATP)</fullName>
        <ecNumber evidence="2">6.5.1.1</ecNumber>
    </recommendedName>
</protein>
<feature type="compositionally biased region" description="Basic and acidic residues" evidence="5">
    <location>
        <begin position="1"/>
        <end position="11"/>
    </location>
</feature>
<evidence type="ECO:0000256" key="3">
    <source>
        <dbReference type="ARBA" id="ARBA00022598"/>
    </source>
</evidence>
<evidence type="ECO:0000256" key="4">
    <source>
        <dbReference type="ARBA" id="ARBA00034003"/>
    </source>
</evidence>
<evidence type="ECO:0000256" key="1">
    <source>
        <dbReference type="ARBA" id="ARBA00007572"/>
    </source>
</evidence>
<name>A0A178YPJ7_SINSA</name>
<dbReference type="InterPro" id="IPR012310">
    <property type="entry name" value="DNA_ligase_ATP-dep_cent"/>
</dbReference>
<evidence type="ECO:0000313" key="9">
    <source>
        <dbReference type="Proteomes" id="UP000078507"/>
    </source>
</evidence>
<dbReference type="Proteomes" id="UP000078507">
    <property type="component" value="Unassembled WGS sequence"/>
</dbReference>